<name>Q6MVH9_NEUCS</name>
<sequence length="147" mass="15594">MVEVTKSERGVDNGAEGCPAQDCLSRQLVMAGLSEQPARAARVFGVADGPRVPFPGLTGDGLSLGCALGYHYSAKLEEEEGRQPSRAVGSTVITFGRIKTRKGRKWKVEARGGCVPETSMIPRYLLGEARGVLRSEAGFIAGSLDGR</sequence>
<protein>
    <submittedName>
        <fullName evidence="1">Uncharacterized protein B23L4.180</fullName>
    </submittedName>
</protein>
<proteinExistence type="predicted"/>
<reference evidence="1" key="1">
    <citation type="submission" date="2003-11" db="EMBL/GenBank/DDBJ databases">
        <authorList>
            <person name="Schulte U."/>
            <person name="Aign V."/>
            <person name="Hoheisel J."/>
            <person name="Brandt P."/>
            <person name="Fartmann B."/>
            <person name="Holland R."/>
            <person name="Nyakatura G."/>
            <person name="Mewes H.W."/>
            <person name="Mannhaupt G."/>
        </authorList>
    </citation>
    <scope>NUCLEOTIDE SEQUENCE</scope>
</reference>
<dbReference type="HOGENOM" id="CLU_1768604_0_0_1"/>
<dbReference type="AlphaFoldDB" id="Q6MVH9"/>
<reference evidence="1" key="2">
    <citation type="submission" date="2003-11" db="EMBL/GenBank/DDBJ databases">
        <authorList>
            <person name="German Neurospora genome project"/>
        </authorList>
    </citation>
    <scope>NUCLEOTIDE SEQUENCE</scope>
</reference>
<dbReference type="VEuPathDB" id="FungiDB:NCU09268"/>
<accession>Q6MVH9</accession>
<organism evidence="1">
    <name type="scientific">Neurospora crassa</name>
    <dbReference type="NCBI Taxonomy" id="5141"/>
    <lineage>
        <taxon>Eukaryota</taxon>
        <taxon>Fungi</taxon>
        <taxon>Dikarya</taxon>
        <taxon>Ascomycota</taxon>
        <taxon>Pezizomycotina</taxon>
        <taxon>Sordariomycetes</taxon>
        <taxon>Sordariomycetidae</taxon>
        <taxon>Sordariales</taxon>
        <taxon>Sordariaceae</taxon>
        <taxon>Neurospora</taxon>
    </lineage>
</organism>
<gene>
    <name evidence="1" type="primary">B23L4.180</name>
</gene>
<dbReference type="EMBL" id="BX842628">
    <property type="protein sequence ID" value="CAE76319.1"/>
    <property type="molecule type" value="Genomic_DNA"/>
</dbReference>
<evidence type="ECO:0000313" key="1">
    <source>
        <dbReference type="EMBL" id="CAE76319.1"/>
    </source>
</evidence>